<sequence>MKDYSLLKINLMGGIVSPGTLQYILLAAREAGVREISFGARQQLLMYVKAETVRGSGIFDLKNKLDISNIDFEIDTDDFPNIISSYCAEEVFPTGQWISEGIYKDIFDGFDYQPKLKVNISDFQQSFTPFFTGNLNFIASNTQNFWYLYVRPKQTNRIFRFPILIYTLEIPKISKRIEEVIWNNPEMDENEVYEKVIAQGEIISQVIPEDLKLPKFSLPYYEGFNRYGDKTWLGIYRRNETFSVDFLQDICDVCLDTKVGQICITPWKSLIIKGIENKHRSLWDGLLGKHTINVRHAANELNWQVEDLSPEGLALKKSIIREFDDEDVRTFGLSFAIQTRSKSEVFGSVVIKKRNIFNGISSVFDIYHTIDFNPNTRELTLFEKGVNKAHVPEILQRLSKRFYAISSKQEVTVVKEKERKSSDLQLIKVHQCKVCFTVYDERFGDSVNNIAVGVKFADLPKDYCCPVCEASKEEFAEVKVDALLV</sequence>
<dbReference type="Pfam" id="PF00301">
    <property type="entry name" value="Rubredoxin"/>
    <property type="match status" value="1"/>
</dbReference>
<dbReference type="GO" id="GO:0005506">
    <property type="term" value="F:iron ion binding"/>
    <property type="evidence" value="ECO:0007669"/>
    <property type="project" value="InterPro"/>
</dbReference>
<evidence type="ECO:0000313" key="8">
    <source>
        <dbReference type="Proteomes" id="UP000245489"/>
    </source>
</evidence>
<dbReference type="CDD" id="cd00730">
    <property type="entry name" value="rubredoxin"/>
    <property type="match status" value="1"/>
</dbReference>
<comment type="caution">
    <text evidence="7">The sequence shown here is derived from an EMBL/GenBank/DDBJ whole genome shotgun (WGS) entry which is preliminary data.</text>
</comment>
<keyword evidence="2" id="KW-0813">Transport</keyword>
<evidence type="ECO:0000256" key="2">
    <source>
        <dbReference type="ARBA" id="ARBA00022448"/>
    </source>
</evidence>
<keyword evidence="3" id="KW-0479">Metal-binding</keyword>
<evidence type="ECO:0000256" key="5">
    <source>
        <dbReference type="ARBA" id="ARBA00023004"/>
    </source>
</evidence>
<dbReference type="PROSITE" id="PS50903">
    <property type="entry name" value="RUBREDOXIN_LIKE"/>
    <property type="match status" value="1"/>
</dbReference>
<dbReference type="PANTHER" id="PTHR47627">
    <property type="entry name" value="RUBREDOXIN"/>
    <property type="match status" value="1"/>
</dbReference>
<dbReference type="InterPro" id="IPR050526">
    <property type="entry name" value="Rubredoxin_ET"/>
</dbReference>
<evidence type="ECO:0000256" key="3">
    <source>
        <dbReference type="ARBA" id="ARBA00022723"/>
    </source>
</evidence>
<proteinExistence type="predicted"/>
<dbReference type="RefSeq" id="WP_109741130.1">
    <property type="nucleotide sequence ID" value="NZ_QGGO01000002.1"/>
</dbReference>
<evidence type="ECO:0000256" key="1">
    <source>
        <dbReference type="ARBA" id="ARBA00001965"/>
    </source>
</evidence>
<dbReference type="AlphaFoldDB" id="A0A316EH17"/>
<name>A0A316EH17_9BACT</name>
<evidence type="ECO:0000313" key="7">
    <source>
        <dbReference type="EMBL" id="PWK28785.1"/>
    </source>
</evidence>
<dbReference type="InterPro" id="IPR024934">
    <property type="entry name" value="Rubredoxin-like_dom"/>
</dbReference>
<dbReference type="PANTHER" id="PTHR47627:SF1">
    <property type="entry name" value="RUBREDOXIN-1-RELATED"/>
    <property type="match status" value="1"/>
</dbReference>
<organism evidence="7 8">
    <name type="scientific">Arcicella aurantiaca</name>
    <dbReference type="NCBI Taxonomy" id="591202"/>
    <lineage>
        <taxon>Bacteria</taxon>
        <taxon>Pseudomonadati</taxon>
        <taxon>Bacteroidota</taxon>
        <taxon>Cytophagia</taxon>
        <taxon>Cytophagales</taxon>
        <taxon>Flectobacillaceae</taxon>
        <taxon>Arcicella</taxon>
    </lineage>
</organism>
<dbReference type="PRINTS" id="PR00163">
    <property type="entry name" value="RUBREDOXIN"/>
</dbReference>
<dbReference type="EMBL" id="QGGO01000002">
    <property type="protein sequence ID" value="PWK28785.1"/>
    <property type="molecule type" value="Genomic_DNA"/>
</dbReference>
<dbReference type="OrthoDB" id="9758182at2"/>
<keyword evidence="8" id="KW-1185">Reference proteome</keyword>
<dbReference type="Gene3D" id="2.20.28.10">
    <property type="match status" value="1"/>
</dbReference>
<accession>A0A316EH17</accession>
<dbReference type="InterPro" id="IPR024935">
    <property type="entry name" value="Rubredoxin_dom"/>
</dbReference>
<protein>
    <submittedName>
        <fullName evidence="7">Rubredoxin</fullName>
    </submittedName>
</protein>
<dbReference type="SUPFAM" id="SSF57802">
    <property type="entry name" value="Rubredoxin-like"/>
    <property type="match status" value="1"/>
</dbReference>
<evidence type="ECO:0000256" key="4">
    <source>
        <dbReference type="ARBA" id="ARBA00022982"/>
    </source>
</evidence>
<comment type="cofactor">
    <cofactor evidence="1">
        <name>Fe(3+)</name>
        <dbReference type="ChEBI" id="CHEBI:29034"/>
    </cofactor>
</comment>
<feature type="domain" description="Rubredoxin-like" evidence="6">
    <location>
        <begin position="427"/>
        <end position="478"/>
    </location>
</feature>
<gene>
    <name evidence="7" type="ORF">LV89_00337</name>
</gene>
<keyword evidence="4" id="KW-0249">Electron transport</keyword>
<dbReference type="Proteomes" id="UP000245489">
    <property type="component" value="Unassembled WGS sequence"/>
</dbReference>
<reference evidence="7 8" key="1">
    <citation type="submission" date="2018-05" db="EMBL/GenBank/DDBJ databases">
        <title>Genomic Encyclopedia of Archaeal and Bacterial Type Strains, Phase II (KMG-II): from individual species to whole genera.</title>
        <authorList>
            <person name="Goeker M."/>
        </authorList>
    </citation>
    <scope>NUCLEOTIDE SEQUENCE [LARGE SCALE GENOMIC DNA]</scope>
    <source>
        <strain evidence="7 8">DSM 22214</strain>
    </source>
</reference>
<keyword evidence="5" id="KW-0408">Iron</keyword>
<dbReference type="GO" id="GO:0009055">
    <property type="term" value="F:electron transfer activity"/>
    <property type="evidence" value="ECO:0007669"/>
    <property type="project" value="TreeGrafter"/>
</dbReference>
<dbReference type="GO" id="GO:0043448">
    <property type="term" value="P:alkane catabolic process"/>
    <property type="evidence" value="ECO:0007669"/>
    <property type="project" value="TreeGrafter"/>
</dbReference>
<evidence type="ECO:0000259" key="6">
    <source>
        <dbReference type="PROSITE" id="PS50903"/>
    </source>
</evidence>